<gene>
    <name evidence="1" type="ORF">E1757_10490</name>
</gene>
<organism evidence="1 2">
    <name type="scientific">Paenibacillus piri</name>
    <dbReference type="NCBI Taxonomy" id="2547395"/>
    <lineage>
        <taxon>Bacteria</taxon>
        <taxon>Bacillati</taxon>
        <taxon>Bacillota</taxon>
        <taxon>Bacilli</taxon>
        <taxon>Bacillales</taxon>
        <taxon>Paenibacillaceae</taxon>
        <taxon>Paenibacillus</taxon>
    </lineage>
</organism>
<dbReference type="OrthoDB" id="9793236at2"/>
<evidence type="ECO:0000313" key="2">
    <source>
        <dbReference type="Proteomes" id="UP000295636"/>
    </source>
</evidence>
<proteinExistence type="predicted"/>
<sequence length="56" mass="6484">MGNVKKKFQRLDEWTRVRVRAFMRKKKSTVSNSLIPNIVLESSGTVFLTNLLTTRS</sequence>
<dbReference type="RefSeq" id="WP_133227560.1">
    <property type="nucleotide sequence ID" value="NZ_SMRT01000003.1"/>
</dbReference>
<keyword evidence="2" id="KW-1185">Reference proteome</keyword>
<accession>A0A4V2ZTY8</accession>
<comment type="caution">
    <text evidence="1">The sequence shown here is derived from an EMBL/GenBank/DDBJ whole genome shotgun (WGS) entry which is preliminary data.</text>
</comment>
<dbReference type="EMBL" id="SMRT01000003">
    <property type="protein sequence ID" value="TDF98974.1"/>
    <property type="molecule type" value="Genomic_DNA"/>
</dbReference>
<dbReference type="Proteomes" id="UP000295636">
    <property type="component" value="Unassembled WGS sequence"/>
</dbReference>
<dbReference type="AlphaFoldDB" id="A0A4V2ZTY8"/>
<protein>
    <submittedName>
        <fullName evidence="1">Uncharacterized protein</fullName>
    </submittedName>
</protein>
<reference evidence="1 2" key="1">
    <citation type="submission" date="2019-03" db="EMBL/GenBank/DDBJ databases">
        <title>This is whole genome sequence of Paenibacillus sp MS74 strain.</title>
        <authorList>
            <person name="Trinh H.N."/>
        </authorList>
    </citation>
    <scope>NUCLEOTIDE SEQUENCE [LARGE SCALE GENOMIC DNA]</scope>
    <source>
        <strain evidence="1 2">MS74</strain>
    </source>
</reference>
<evidence type="ECO:0000313" key="1">
    <source>
        <dbReference type="EMBL" id="TDF98974.1"/>
    </source>
</evidence>
<name>A0A4V2ZTY8_9BACL</name>